<dbReference type="HOGENOM" id="CLU_1682971_0_0_11"/>
<dbReference type="OrthoDB" id="3638074at2"/>
<feature type="compositionally biased region" description="Low complexity" evidence="1">
    <location>
        <begin position="135"/>
        <end position="156"/>
    </location>
</feature>
<evidence type="ECO:0000313" key="3">
    <source>
        <dbReference type="EMBL" id="ADJ49011.1"/>
    </source>
</evidence>
<dbReference type="KEGG" id="amd:AMED_7295"/>
<dbReference type="eggNOG" id="ENOG502ZJGR">
    <property type="taxonomic scope" value="Bacteria"/>
</dbReference>
<evidence type="ECO:0000313" key="4">
    <source>
        <dbReference type="Proteomes" id="UP000000328"/>
    </source>
</evidence>
<dbReference type="PATRIC" id="fig|749927.5.peg.7585"/>
<evidence type="ECO:0000256" key="1">
    <source>
        <dbReference type="SAM" id="MobiDB-lite"/>
    </source>
</evidence>
<gene>
    <name evidence="3" type="ordered locus">AMED_7295</name>
</gene>
<protein>
    <submittedName>
        <fullName evidence="3">Uncharacterized protein</fullName>
    </submittedName>
</protein>
<name>A0A0H3DE85_AMYMU</name>
<organism evidence="3 4">
    <name type="scientific">Amycolatopsis mediterranei (strain U-32)</name>
    <dbReference type="NCBI Taxonomy" id="749927"/>
    <lineage>
        <taxon>Bacteria</taxon>
        <taxon>Bacillati</taxon>
        <taxon>Actinomycetota</taxon>
        <taxon>Actinomycetes</taxon>
        <taxon>Pseudonocardiales</taxon>
        <taxon>Pseudonocardiaceae</taxon>
        <taxon>Amycolatopsis</taxon>
    </lineage>
</organism>
<accession>A0A0H3DE85</accession>
<dbReference type="EMBL" id="CP002000">
    <property type="protein sequence ID" value="ADJ49011.1"/>
    <property type="molecule type" value="Genomic_DNA"/>
</dbReference>
<evidence type="ECO:0000256" key="2">
    <source>
        <dbReference type="SAM" id="Phobius"/>
    </source>
</evidence>
<feature type="region of interest" description="Disordered" evidence="1">
    <location>
        <begin position="131"/>
        <end position="156"/>
    </location>
</feature>
<reference evidence="3 4" key="1">
    <citation type="journal article" date="2010" name="Cell Res.">
        <title>Complete genome sequence of the rifamycin SV-producing Amycolatopsis mediterranei U32 revealed its genetic characteristics in phylogeny and metabolism.</title>
        <authorList>
            <person name="Zhao W."/>
            <person name="Zhong Y."/>
            <person name="Yuan H."/>
            <person name="Wang J."/>
            <person name="Zheng H."/>
            <person name="Wang Y."/>
            <person name="Cen X."/>
            <person name="Xu F."/>
            <person name="Bai J."/>
            <person name="Han X."/>
            <person name="Lu G."/>
            <person name="Zhu Y."/>
            <person name="Shao Z."/>
            <person name="Yan H."/>
            <person name="Li C."/>
            <person name="Peng N."/>
            <person name="Zhang Z."/>
            <person name="Zhang Y."/>
            <person name="Lin W."/>
            <person name="Fan Y."/>
            <person name="Qin Z."/>
            <person name="Hu Y."/>
            <person name="Zhu B."/>
            <person name="Wang S."/>
            <person name="Ding X."/>
            <person name="Zhao G.P."/>
        </authorList>
    </citation>
    <scope>NUCLEOTIDE SEQUENCE [LARGE SCALE GENOMIC DNA]</scope>
    <source>
        <strain evidence="4">U-32</strain>
    </source>
</reference>
<keyword evidence="2" id="KW-1133">Transmembrane helix</keyword>
<dbReference type="AlphaFoldDB" id="A0A0H3DE85"/>
<sequence>MLGTSAPKALRLGDVLTSGAVWWVTTAAVAILIAVFVLHRHLRSHHLRSRVRFDLLPTAGFDPSPQAVVGFAHQLGRVRPVHGWVPQGAVGVRIRFGTDPEFGKMVMSVEGRESVTGVLNKLVYPDVEIRRATSEGEPSSVGGEGDVSSPPTGRQR</sequence>
<feature type="transmembrane region" description="Helical" evidence="2">
    <location>
        <begin position="20"/>
        <end position="38"/>
    </location>
</feature>
<dbReference type="Proteomes" id="UP000000328">
    <property type="component" value="Chromosome"/>
</dbReference>
<proteinExistence type="predicted"/>
<keyword evidence="2" id="KW-0812">Transmembrane</keyword>
<keyword evidence="2" id="KW-0472">Membrane</keyword>